<dbReference type="InterPro" id="IPR007657">
    <property type="entry name" value="Glycosyltransferase_61"/>
</dbReference>
<dbReference type="PANTHER" id="PTHR20961:SF108">
    <property type="entry name" value="GLYCOSYLTRANSFERASE"/>
    <property type="match status" value="1"/>
</dbReference>
<keyword evidence="2" id="KW-1185">Reference proteome</keyword>
<organism evidence="1 2">
    <name type="scientific">Nelumbo nucifera</name>
    <name type="common">Sacred lotus</name>
    <dbReference type="NCBI Taxonomy" id="4432"/>
    <lineage>
        <taxon>Eukaryota</taxon>
        <taxon>Viridiplantae</taxon>
        <taxon>Streptophyta</taxon>
        <taxon>Embryophyta</taxon>
        <taxon>Tracheophyta</taxon>
        <taxon>Spermatophyta</taxon>
        <taxon>Magnoliopsida</taxon>
        <taxon>Proteales</taxon>
        <taxon>Nelumbonaceae</taxon>
        <taxon>Nelumbo</taxon>
    </lineage>
</organism>
<reference evidence="1 2" key="1">
    <citation type="journal article" date="2020" name="Mol. Biol. Evol.">
        <title>Distinct Expression and Methylation Patterns for Genes with Different Fates following a Single Whole-Genome Duplication in Flowering Plants.</title>
        <authorList>
            <person name="Shi T."/>
            <person name="Rahmani R.S."/>
            <person name="Gugger P.F."/>
            <person name="Wang M."/>
            <person name="Li H."/>
            <person name="Zhang Y."/>
            <person name="Li Z."/>
            <person name="Wang Q."/>
            <person name="Van de Peer Y."/>
            <person name="Marchal K."/>
            <person name="Chen J."/>
        </authorList>
    </citation>
    <scope>NUCLEOTIDE SEQUENCE [LARGE SCALE GENOMIC DNA]</scope>
    <source>
        <tissue evidence="1">Leaf</tissue>
    </source>
</reference>
<proteinExistence type="predicted"/>
<dbReference type="AlphaFoldDB" id="A0A822ZE05"/>
<evidence type="ECO:0000313" key="1">
    <source>
        <dbReference type="EMBL" id="DAD41665.1"/>
    </source>
</evidence>
<sequence length="235" mass="26619">MCVADQQVKIKMSSKQIPPDAPLRIRSYPKKEEENNMRIVTPVEIKIPNNTYNPPACDVTQGVLVVIFATTYTSNIYHEFNDIAIPLFLTCRHFQSRIRFIVTKFDPLLSGLLSYGVINPTDNGRVHCFPVVVQLLRESFNLRVKHYFEIPELNMVLVLRRRTRMFVNENDLVRVAEGLGYHLSGVLNRCSVLVGTHGAGLTNNEFLPEGVVVVQVVGWGLEWASEAYYGGVRVL</sequence>
<accession>A0A822ZE05</accession>
<dbReference type="GO" id="GO:0016757">
    <property type="term" value="F:glycosyltransferase activity"/>
    <property type="evidence" value="ECO:0007669"/>
    <property type="project" value="InterPro"/>
</dbReference>
<evidence type="ECO:0000313" key="2">
    <source>
        <dbReference type="Proteomes" id="UP000607653"/>
    </source>
</evidence>
<dbReference type="Proteomes" id="UP000607653">
    <property type="component" value="Unassembled WGS sequence"/>
</dbReference>
<comment type="caution">
    <text evidence="1">The sequence shown here is derived from an EMBL/GenBank/DDBJ whole genome shotgun (WGS) entry which is preliminary data.</text>
</comment>
<dbReference type="EMBL" id="DUZY01000005">
    <property type="protein sequence ID" value="DAD41665.1"/>
    <property type="molecule type" value="Genomic_DNA"/>
</dbReference>
<name>A0A822ZE05_NELNU</name>
<protein>
    <submittedName>
        <fullName evidence="1">Uncharacterized protein</fullName>
    </submittedName>
</protein>
<dbReference type="PANTHER" id="PTHR20961">
    <property type="entry name" value="GLYCOSYLTRANSFERASE"/>
    <property type="match status" value="1"/>
</dbReference>
<gene>
    <name evidence="1" type="ORF">HUJ06_015988</name>
</gene>